<evidence type="ECO:0000259" key="5">
    <source>
        <dbReference type="PROSITE" id="PS50076"/>
    </source>
</evidence>
<feature type="repeat" description="TPR" evidence="3">
    <location>
        <begin position="254"/>
        <end position="287"/>
    </location>
</feature>
<keyword evidence="7" id="KW-1185">Reference proteome</keyword>
<keyword evidence="4" id="KW-1133">Transmembrane helix</keyword>
<dbReference type="SUPFAM" id="SSF48452">
    <property type="entry name" value="TPR-like"/>
    <property type="match status" value="1"/>
</dbReference>
<keyword evidence="4" id="KW-0472">Membrane</keyword>
<evidence type="ECO:0000313" key="6">
    <source>
        <dbReference type="EMBL" id="KEZ47524.1"/>
    </source>
</evidence>
<dbReference type="GO" id="GO:0006260">
    <property type="term" value="P:DNA replication"/>
    <property type="evidence" value="ECO:0007669"/>
    <property type="project" value="UniProtKB-KW"/>
</dbReference>
<accession>A0A084GJL2</accession>
<dbReference type="Proteomes" id="UP000028549">
    <property type="component" value="Unassembled WGS sequence"/>
</dbReference>
<evidence type="ECO:0000256" key="4">
    <source>
        <dbReference type="SAM" id="Phobius"/>
    </source>
</evidence>
<dbReference type="Gene3D" id="1.25.40.10">
    <property type="entry name" value="Tetratricopeptide repeat domain"/>
    <property type="match status" value="1"/>
</dbReference>
<keyword evidence="3" id="KW-0802">TPR repeat</keyword>
<organism evidence="6 7">
    <name type="scientific">Metabacillus indicus</name>
    <name type="common">Bacillus indicus</name>
    <dbReference type="NCBI Taxonomy" id="246786"/>
    <lineage>
        <taxon>Bacteria</taxon>
        <taxon>Bacillati</taxon>
        <taxon>Bacillota</taxon>
        <taxon>Bacilli</taxon>
        <taxon>Bacillales</taxon>
        <taxon>Bacillaceae</taxon>
        <taxon>Metabacillus</taxon>
    </lineage>
</organism>
<gene>
    <name evidence="6" type="ORF">GS18_0219215</name>
</gene>
<proteinExistence type="predicted"/>
<sequence>MNSAWKILGIEPTDDMTVIKKAYSAKLKIHHPEDDPEGYQRLREAFDTVKKAWKNRNLRPAEERAYEESVHVQMEEEPAPPLPSHFPFSEWQETETDSRSTIDLFMEKVEQLYDHFPSRINKEKWLELLNDDALWDMEQRDYLSERLLSFLELNPYLPDYIWKLLEDTFQWTDMLREDPYLLGEEETEEFLRRLKDNTGLYPSLSYQPLLHIEDIPYDLYLMNREKALDELLENRLEEAETYVNTALSIFQDDPQLQTIAGMIYERSGRFEEAADAFKKACVLQPENIKNRILLAQLLFKTGKYEEAEQACLKILSDHPDHPDALSLLGRIYFQKEEWQKASETFMHLERIQGKDAETIVYLAKINDFLFRNSYKRKPLTKKEIKKEIRPDTFKDKLRIFLYCHLKWRIFFAFIFLLVSHNKLQALGGENWFDHPILKVLYAVYSLFQYINLSLYFEYTLIPLFWAVLWIYSVITILREWNRVRKMVL</sequence>
<dbReference type="AlphaFoldDB" id="A0A084GJL2"/>
<dbReference type="PROSITE" id="PS50005">
    <property type="entry name" value="TPR"/>
    <property type="match status" value="1"/>
</dbReference>
<dbReference type="PANTHER" id="PTHR12558:SF13">
    <property type="entry name" value="CELL DIVISION CYCLE PROTEIN 27 HOMOLOG"/>
    <property type="match status" value="1"/>
</dbReference>
<evidence type="ECO:0000313" key="7">
    <source>
        <dbReference type="Proteomes" id="UP000028549"/>
    </source>
</evidence>
<dbReference type="InterPro" id="IPR056413">
    <property type="entry name" value="TPR_CcmH_CycH"/>
</dbReference>
<feature type="transmembrane region" description="Helical" evidence="4">
    <location>
        <begin position="462"/>
        <end position="480"/>
    </location>
</feature>
<dbReference type="STRING" id="246786.GS18_0219215"/>
<dbReference type="EMBL" id="JNVC02000019">
    <property type="protein sequence ID" value="KEZ47524.1"/>
    <property type="molecule type" value="Genomic_DNA"/>
</dbReference>
<dbReference type="OrthoDB" id="9816462at2"/>
<keyword evidence="2" id="KW-0346">Stress response</keyword>
<dbReference type="Gene3D" id="1.10.287.110">
    <property type="entry name" value="DnaJ domain"/>
    <property type="match status" value="1"/>
</dbReference>
<feature type="domain" description="J" evidence="5">
    <location>
        <begin position="3"/>
        <end position="70"/>
    </location>
</feature>
<dbReference type="SUPFAM" id="SSF46565">
    <property type="entry name" value="Chaperone J-domain"/>
    <property type="match status" value="1"/>
</dbReference>
<evidence type="ECO:0000256" key="2">
    <source>
        <dbReference type="ARBA" id="ARBA00023016"/>
    </source>
</evidence>
<dbReference type="InterPro" id="IPR011990">
    <property type="entry name" value="TPR-like_helical_dom_sf"/>
</dbReference>
<dbReference type="InterPro" id="IPR019734">
    <property type="entry name" value="TPR_rpt"/>
</dbReference>
<evidence type="ECO:0000256" key="1">
    <source>
        <dbReference type="ARBA" id="ARBA00022705"/>
    </source>
</evidence>
<protein>
    <recommendedName>
        <fullName evidence="5">J domain-containing protein</fullName>
    </recommendedName>
</protein>
<dbReference type="PANTHER" id="PTHR12558">
    <property type="entry name" value="CELL DIVISION CYCLE 16,23,27"/>
    <property type="match status" value="1"/>
</dbReference>
<dbReference type="Pfam" id="PF23914">
    <property type="entry name" value="TPR_CcmH_CycH"/>
    <property type="match status" value="1"/>
</dbReference>
<comment type="caution">
    <text evidence="6">The sequence shown here is derived from an EMBL/GenBank/DDBJ whole genome shotgun (WGS) entry which is preliminary data.</text>
</comment>
<evidence type="ECO:0000256" key="3">
    <source>
        <dbReference type="PROSITE-ProRule" id="PRU00339"/>
    </source>
</evidence>
<name>A0A084GJL2_METID</name>
<reference evidence="6 7" key="1">
    <citation type="journal article" date="2005" name="Int. J. Syst. Evol. Microbiol.">
        <title>Bacillus cibi sp. nov., isolated from jeotgal, a traditional Korean fermented seafood.</title>
        <authorList>
            <person name="Yoon J.H."/>
            <person name="Lee C.H."/>
            <person name="Oh T.K."/>
        </authorList>
    </citation>
    <scope>NUCLEOTIDE SEQUENCE [LARGE SCALE GENOMIC DNA]</scope>
    <source>
        <strain evidence="6 7">DSM 16189</strain>
    </source>
</reference>
<dbReference type="PROSITE" id="PS50076">
    <property type="entry name" value="DNAJ_2"/>
    <property type="match status" value="1"/>
</dbReference>
<dbReference type="InterPro" id="IPR036869">
    <property type="entry name" value="J_dom_sf"/>
</dbReference>
<keyword evidence="4" id="KW-0812">Transmembrane</keyword>
<keyword evidence="1" id="KW-0235">DNA replication</keyword>
<dbReference type="InterPro" id="IPR001623">
    <property type="entry name" value="DnaJ_domain"/>
</dbReference>
<dbReference type="RefSeq" id="WP_029567083.1">
    <property type="nucleotide sequence ID" value="NZ_JNVC02000019.1"/>
</dbReference>
<dbReference type="SMART" id="SM00028">
    <property type="entry name" value="TPR"/>
    <property type="match status" value="4"/>
</dbReference>